<keyword evidence="3" id="KW-1185">Reference proteome</keyword>
<dbReference type="AlphaFoldDB" id="A0A6A6UF35"/>
<sequence length="160" mass="17703">MDIFGINSSHSLPSTGNPPVAFYEIESSLSLEDLRRSSCRAFCRSYLPHSPSNCNPPLNTPHHNIRTIAMRTTYVKDSLTRTDIALRIALEIGLWQVRRMRKASTVRQPAGTAQSSRPWKTTGPTLPNEPNGDSGTGAMNLRAAVAKREMRLCIGYFGSK</sequence>
<feature type="compositionally biased region" description="Polar residues" evidence="1">
    <location>
        <begin position="105"/>
        <end position="125"/>
    </location>
</feature>
<evidence type="ECO:0000313" key="2">
    <source>
        <dbReference type="EMBL" id="KAF2670053.1"/>
    </source>
</evidence>
<proteinExistence type="predicted"/>
<protein>
    <submittedName>
        <fullName evidence="2">Uncharacterized protein</fullName>
    </submittedName>
</protein>
<evidence type="ECO:0000256" key="1">
    <source>
        <dbReference type="SAM" id="MobiDB-lite"/>
    </source>
</evidence>
<evidence type="ECO:0000313" key="3">
    <source>
        <dbReference type="Proteomes" id="UP000799302"/>
    </source>
</evidence>
<gene>
    <name evidence="2" type="ORF">BT63DRAFT_454234</name>
</gene>
<name>A0A6A6UF35_9PEZI</name>
<reference evidence="2" key="1">
    <citation type="journal article" date="2020" name="Stud. Mycol.">
        <title>101 Dothideomycetes genomes: a test case for predicting lifestyles and emergence of pathogens.</title>
        <authorList>
            <person name="Haridas S."/>
            <person name="Albert R."/>
            <person name="Binder M."/>
            <person name="Bloem J."/>
            <person name="Labutti K."/>
            <person name="Salamov A."/>
            <person name="Andreopoulos B."/>
            <person name="Baker S."/>
            <person name="Barry K."/>
            <person name="Bills G."/>
            <person name="Bluhm B."/>
            <person name="Cannon C."/>
            <person name="Castanera R."/>
            <person name="Culley D."/>
            <person name="Daum C."/>
            <person name="Ezra D."/>
            <person name="Gonzalez J."/>
            <person name="Henrissat B."/>
            <person name="Kuo A."/>
            <person name="Liang C."/>
            <person name="Lipzen A."/>
            <person name="Lutzoni F."/>
            <person name="Magnuson J."/>
            <person name="Mondo S."/>
            <person name="Nolan M."/>
            <person name="Ohm R."/>
            <person name="Pangilinan J."/>
            <person name="Park H.-J."/>
            <person name="Ramirez L."/>
            <person name="Alfaro M."/>
            <person name="Sun H."/>
            <person name="Tritt A."/>
            <person name="Yoshinaga Y."/>
            <person name="Zwiers L.-H."/>
            <person name="Turgeon B."/>
            <person name="Goodwin S."/>
            <person name="Spatafora J."/>
            <person name="Crous P."/>
            <person name="Grigoriev I."/>
        </authorList>
    </citation>
    <scope>NUCLEOTIDE SEQUENCE</scope>
    <source>
        <strain evidence="2">CBS 115976</strain>
    </source>
</reference>
<dbReference type="Proteomes" id="UP000799302">
    <property type="component" value="Unassembled WGS sequence"/>
</dbReference>
<feature type="region of interest" description="Disordered" evidence="1">
    <location>
        <begin position="104"/>
        <end position="137"/>
    </location>
</feature>
<organism evidence="2 3">
    <name type="scientific">Microthyrium microscopicum</name>
    <dbReference type="NCBI Taxonomy" id="703497"/>
    <lineage>
        <taxon>Eukaryota</taxon>
        <taxon>Fungi</taxon>
        <taxon>Dikarya</taxon>
        <taxon>Ascomycota</taxon>
        <taxon>Pezizomycotina</taxon>
        <taxon>Dothideomycetes</taxon>
        <taxon>Dothideomycetes incertae sedis</taxon>
        <taxon>Microthyriales</taxon>
        <taxon>Microthyriaceae</taxon>
        <taxon>Microthyrium</taxon>
    </lineage>
</organism>
<accession>A0A6A6UF35</accession>
<dbReference type="EMBL" id="MU004234">
    <property type="protein sequence ID" value="KAF2670053.1"/>
    <property type="molecule type" value="Genomic_DNA"/>
</dbReference>